<keyword evidence="4" id="KW-0472">Membrane</keyword>
<keyword evidence="3" id="KW-1133">Transmembrane helix</keyword>
<name>A0A7R8W6Q3_9CRUS</name>
<evidence type="ECO:0000256" key="1">
    <source>
        <dbReference type="ARBA" id="ARBA00004141"/>
    </source>
</evidence>
<protein>
    <submittedName>
        <fullName evidence="5">Uncharacterized protein</fullName>
    </submittedName>
</protein>
<proteinExistence type="predicted"/>
<evidence type="ECO:0000256" key="3">
    <source>
        <dbReference type="ARBA" id="ARBA00022989"/>
    </source>
</evidence>
<organism evidence="5">
    <name type="scientific">Cyprideis torosa</name>
    <dbReference type="NCBI Taxonomy" id="163714"/>
    <lineage>
        <taxon>Eukaryota</taxon>
        <taxon>Metazoa</taxon>
        <taxon>Ecdysozoa</taxon>
        <taxon>Arthropoda</taxon>
        <taxon>Crustacea</taxon>
        <taxon>Oligostraca</taxon>
        <taxon>Ostracoda</taxon>
        <taxon>Podocopa</taxon>
        <taxon>Podocopida</taxon>
        <taxon>Cytherocopina</taxon>
        <taxon>Cytheroidea</taxon>
        <taxon>Cytherideidae</taxon>
        <taxon>Cyprideis</taxon>
    </lineage>
</organism>
<dbReference type="GO" id="GO:0004364">
    <property type="term" value="F:glutathione transferase activity"/>
    <property type="evidence" value="ECO:0007669"/>
    <property type="project" value="TreeGrafter"/>
</dbReference>
<dbReference type="GO" id="GO:0005783">
    <property type="term" value="C:endoplasmic reticulum"/>
    <property type="evidence" value="ECO:0007669"/>
    <property type="project" value="TreeGrafter"/>
</dbReference>
<dbReference type="PANTHER" id="PTHR10250:SF26">
    <property type="entry name" value="GLUTATHIONE S-TRANSFERASE 3, MITOCHONDRIAL"/>
    <property type="match status" value="1"/>
</dbReference>
<dbReference type="EMBL" id="OB660716">
    <property type="protein sequence ID" value="CAD7225995.1"/>
    <property type="molecule type" value="Genomic_DNA"/>
</dbReference>
<dbReference type="AlphaFoldDB" id="A0A7R8W6Q3"/>
<dbReference type="InterPro" id="IPR050997">
    <property type="entry name" value="MAPEG"/>
</dbReference>
<sequence length="151" mass="16919">MHSMRILFDPEYGFVLVVTMLSVMFLLVMARIVGRQRGIFNVHPPKMHDEKYPEFNCYVRAHQNTVEFYPTFVVALLISGLGFPVSSAWLGIGWIVSRIAYFAGYVSGDVHNRMYGFIASVLCQALLAIGGMLFALSLTRVGYYPSPEAQG</sequence>
<dbReference type="GO" id="GO:0005635">
    <property type="term" value="C:nuclear envelope"/>
    <property type="evidence" value="ECO:0007669"/>
    <property type="project" value="TreeGrafter"/>
</dbReference>
<dbReference type="InterPro" id="IPR023352">
    <property type="entry name" value="MAPEG-like_dom_sf"/>
</dbReference>
<reference evidence="5" key="1">
    <citation type="submission" date="2020-11" db="EMBL/GenBank/DDBJ databases">
        <authorList>
            <person name="Tran Van P."/>
        </authorList>
    </citation>
    <scope>NUCLEOTIDE SEQUENCE</scope>
</reference>
<dbReference type="Gene3D" id="1.20.120.550">
    <property type="entry name" value="Membrane associated eicosanoid/glutathione metabolism-like domain"/>
    <property type="match status" value="1"/>
</dbReference>
<keyword evidence="2" id="KW-0812">Transmembrane</keyword>
<dbReference type="OrthoDB" id="410651at2759"/>
<dbReference type="GO" id="GO:0016020">
    <property type="term" value="C:membrane"/>
    <property type="evidence" value="ECO:0007669"/>
    <property type="project" value="UniProtKB-SubCell"/>
</dbReference>
<evidence type="ECO:0000313" key="5">
    <source>
        <dbReference type="EMBL" id="CAD7225995.1"/>
    </source>
</evidence>
<accession>A0A7R8W6Q3</accession>
<dbReference type="GO" id="GO:0004602">
    <property type="term" value="F:glutathione peroxidase activity"/>
    <property type="evidence" value="ECO:0007669"/>
    <property type="project" value="TreeGrafter"/>
</dbReference>
<dbReference type="InterPro" id="IPR001129">
    <property type="entry name" value="Membr-assoc_MAPEG"/>
</dbReference>
<evidence type="ECO:0000256" key="2">
    <source>
        <dbReference type="ARBA" id="ARBA00022692"/>
    </source>
</evidence>
<dbReference type="PANTHER" id="PTHR10250">
    <property type="entry name" value="MICROSOMAL GLUTATHIONE S-TRANSFERASE"/>
    <property type="match status" value="1"/>
</dbReference>
<dbReference type="Pfam" id="PF01124">
    <property type="entry name" value="MAPEG"/>
    <property type="match status" value="1"/>
</dbReference>
<dbReference type="GO" id="GO:0006691">
    <property type="term" value="P:leukotriene metabolic process"/>
    <property type="evidence" value="ECO:0007669"/>
    <property type="project" value="UniProtKB-ARBA"/>
</dbReference>
<evidence type="ECO:0000256" key="4">
    <source>
        <dbReference type="ARBA" id="ARBA00023136"/>
    </source>
</evidence>
<gene>
    <name evidence="5" type="ORF">CTOB1V02_LOCUS3921</name>
</gene>
<comment type="subcellular location">
    <subcellularLocation>
        <location evidence="1">Membrane</location>
        <topology evidence="1">Multi-pass membrane protein</topology>
    </subcellularLocation>
</comment>
<dbReference type="SUPFAM" id="SSF161084">
    <property type="entry name" value="MAPEG domain-like"/>
    <property type="match status" value="1"/>
</dbReference>